<feature type="transmembrane region" description="Helical" evidence="7">
    <location>
        <begin position="220"/>
        <end position="244"/>
    </location>
</feature>
<evidence type="ECO:0000256" key="5">
    <source>
        <dbReference type="ARBA" id="ARBA00022989"/>
    </source>
</evidence>
<dbReference type="Proteomes" id="UP000016887">
    <property type="component" value="Chromosome"/>
</dbReference>
<dbReference type="Pfam" id="PF01578">
    <property type="entry name" value="Cytochrom_C_asm"/>
    <property type="match status" value="1"/>
</dbReference>
<gene>
    <name evidence="9" type="ORF">ACAM_0055</name>
</gene>
<feature type="transmembrane region" description="Helical" evidence="7">
    <location>
        <begin position="324"/>
        <end position="342"/>
    </location>
</feature>
<organism evidence="9 10">
    <name type="scientific">Aeropyrum camini SY1 = JCM 12091</name>
    <dbReference type="NCBI Taxonomy" id="1198449"/>
    <lineage>
        <taxon>Archaea</taxon>
        <taxon>Thermoproteota</taxon>
        <taxon>Thermoprotei</taxon>
        <taxon>Desulfurococcales</taxon>
        <taxon>Desulfurococcaceae</taxon>
        <taxon>Aeropyrum</taxon>
    </lineage>
</organism>
<evidence type="ECO:0000313" key="9">
    <source>
        <dbReference type="EMBL" id="BAN89524.1"/>
    </source>
</evidence>
<feature type="transmembrane region" description="Helical" evidence="7">
    <location>
        <begin position="147"/>
        <end position="170"/>
    </location>
</feature>
<dbReference type="GO" id="GO:0005886">
    <property type="term" value="C:plasma membrane"/>
    <property type="evidence" value="ECO:0007669"/>
    <property type="project" value="TreeGrafter"/>
</dbReference>
<dbReference type="InterPro" id="IPR002541">
    <property type="entry name" value="Cyt_c_assembly"/>
</dbReference>
<dbReference type="GO" id="GO:0020037">
    <property type="term" value="F:heme binding"/>
    <property type="evidence" value="ECO:0007669"/>
    <property type="project" value="InterPro"/>
</dbReference>
<evidence type="ECO:0000259" key="8">
    <source>
        <dbReference type="Pfam" id="PF01578"/>
    </source>
</evidence>
<dbReference type="STRING" id="1198449.ACAM_0055"/>
<dbReference type="GO" id="GO:0015232">
    <property type="term" value="F:heme transmembrane transporter activity"/>
    <property type="evidence" value="ECO:0007669"/>
    <property type="project" value="InterPro"/>
</dbReference>
<accession>U3TDT7</accession>
<feature type="transmembrane region" description="Helical" evidence="7">
    <location>
        <begin position="117"/>
        <end position="135"/>
    </location>
</feature>
<dbReference type="eggNOG" id="arCOG00267">
    <property type="taxonomic scope" value="Archaea"/>
</dbReference>
<keyword evidence="4" id="KW-0201">Cytochrome c-type biogenesis</keyword>
<evidence type="ECO:0000256" key="6">
    <source>
        <dbReference type="ARBA" id="ARBA00023136"/>
    </source>
</evidence>
<feature type="transmembrane region" description="Helical" evidence="7">
    <location>
        <begin position="190"/>
        <end position="213"/>
    </location>
</feature>
<keyword evidence="5 7" id="KW-1133">Transmembrane helix</keyword>
<evidence type="ECO:0000256" key="4">
    <source>
        <dbReference type="ARBA" id="ARBA00022748"/>
    </source>
</evidence>
<keyword evidence="3 7" id="KW-0812">Transmembrane</keyword>
<comment type="similarity">
    <text evidence="2">Belongs to the CcmC/CycZ/HelC family.</text>
</comment>
<reference evidence="9 10" key="1">
    <citation type="journal article" date="2013" name="Appl. Environ. Microbiol.">
        <title>Variation of the Virus-Related Elements within Syntenic Genomes of the Hyperthermophilic Archaeon Aeropyrum.</title>
        <authorList>
            <person name="Daifuku T."/>
            <person name="Yoshida T."/>
            <person name="Kitamura T."/>
            <person name="Kawaichi S."/>
            <person name="Inoue T."/>
            <person name="Nomura K."/>
            <person name="Yoshida Y."/>
            <person name="Kuno S."/>
            <person name="Sako Y."/>
        </authorList>
    </citation>
    <scope>NUCLEOTIDE SEQUENCE [LARGE SCALE GENOMIC DNA]</scope>
    <source>
        <strain evidence="9 10">SY1</strain>
    </source>
</reference>
<feature type="domain" description="Cytochrome c assembly protein" evidence="8">
    <location>
        <begin position="10"/>
        <end position="169"/>
    </location>
</feature>
<keyword evidence="10" id="KW-1185">Reference proteome</keyword>
<dbReference type="EMBL" id="AP012489">
    <property type="protein sequence ID" value="BAN89524.1"/>
    <property type="molecule type" value="Genomic_DNA"/>
</dbReference>
<evidence type="ECO:0000256" key="3">
    <source>
        <dbReference type="ARBA" id="ARBA00022692"/>
    </source>
</evidence>
<keyword evidence="6 7" id="KW-0472">Membrane</keyword>
<protein>
    <submittedName>
        <fullName evidence="9">Heme exporter protein C</fullName>
    </submittedName>
</protein>
<dbReference type="PANTHER" id="PTHR30071:SF1">
    <property type="entry name" value="CYTOCHROME B_B6 PROTEIN-RELATED"/>
    <property type="match status" value="1"/>
</dbReference>
<dbReference type="PANTHER" id="PTHR30071">
    <property type="entry name" value="HEME EXPORTER PROTEIN C"/>
    <property type="match status" value="1"/>
</dbReference>
<dbReference type="GO" id="GO:0017004">
    <property type="term" value="P:cytochrome complex assembly"/>
    <property type="evidence" value="ECO:0007669"/>
    <property type="project" value="UniProtKB-KW"/>
</dbReference>
<evidence type="ECO:0000313" key="10">
    <source>
        <dbReference type="Proteomes" id="UP000016887"/>
    </source>
</evidence>
<sequence>MAMPGRLITLLLAVVIVADLATAVYAVFEGPFPAVVPLGSPLAYKNIYIHPPTAITTYIIFGVASLAGALYLWRRDRRFSRLAFYAVALGVVYGFTTLATGIAWASESWGEPWSWDPKQTAVLLMVLAYLGYFPLRSSIGDPERRDLVSSVYLLASLSMILLSILANRLIESLHPTGEAIRDFSADFQAGWTFSIRVVMAIATGLSLIALAYTRVNIPRILLLGVGVTAGLALAASALMALPLLEGEYYRVVNADVGDDGLIYSITVVTSGSSEETIVFPTPVESPIKPAKTADDRPTITGHLVRIGEDGGLQVLPHWSTPLNLALYTLALLVGVALTITLGRRE</sequence>
<feature type="transmembrane region" description="Helical" evidence="7">
    <location>
        <begin position="47"/>
        <end position="73"/>
    </location>
</feature>
<comment type="subcellular location">
    <subcellularLocation>
        <location evidence="1">Membrane</location>
        <topology evidence="1">Multi-pass membrane protein</topology>
    </subcellularLocation>
</comment>
<feature type="transmembrane region" description="Helical" evidence="7">
    <location>
        <begin position="82"/>
        <end position="105"/>
    </location>
</feature>
<dbReference type="KEGG" id="acj:ACAM_0055"/>
<dbReference type="AlphaFoldDB" id="U3TDT7"/>
<evidence type="ECO:0000256" key="7">
    <source>
        <dbReference type="SAM" id="Phobius"/>
    </source>
</evidence>
<proteinExistence type="inferred from homology"/>
<evidence type="ECO:0000256" key="1">
    <source>
        <dbReference type="ARBA" id="ARBA00004141"/>
    </source>
</evidence>
<name>U3TDT7_9CREN</name>
<dbReference type="InterPro" id="IPR003557">
    <property type="entry name" value="Cyt_c_biogenesis_CcmC"/>
</dbReference>
<dbReference type="InterPro" id="IPR045062">
    <property type="entry name" value="Cyt_c_biogenesis_CcsA/CcmC"/>
</dbReference>
<dbReference type="PRINTS" id="PR01386">
    <property type="entry name" value="CCMCBIOGNSIS"/>
</dbReference>
<evidence type="ECO:0000256" key="2">
    <source>
        <dbReference type="ARBA" id="ARBA00005840"/>
    </source>
</evidence>